<comment type="caution">
    <text evidence="2">The sequence shown here is derived from an EMBL/GenBank/DDBJ whole genome shotgun (WGS) entry which is preliminary data.</text>
</comment>
<evidence type="ECO:0000313" key="2">
    <source>
        <dbReference type="EMBL" id="EXX51642.1"/>
    </source>
</evidence>
<dbReference type="Proteomes" id="UP000022910">
    <property type="component" value="Unassembled WGS sequence"/>
</dbReference>
<feature type="signal peptide" evidence="1">
    <location>
        <begin position="1"/>
        <end position="21"/>
    </location>
</feature>
<proteinExistence type="predicted"/>
<feature type="chain" id="PRO_5005403094" evidence="1">
    <location>
        <begin position="22"/>
        <end position="178"/>
    </location>
</feature>
<evidence type="ECO:0000256" key="1">
    <source>
        <dbReference type="SAM" id="SignalP"/>
    </source>
</evidence>
<gene>
    <name evidence="2" type="ORF">RirG_259900</name>
</gene>
<keyword evidence="3" id="KW-1185">Reference proteome</keyword>
<protein>
    <submittedName>
        <fullName evidence="2">Uncharacterized protein</fullName>
    </submittedName>
</protein>
<dbReference type="OrthoDB" id="2305685at2759"/>
<keyword evidence="1" id="KW-0732">Signal</keyword>
<accession>A0A015I3X8</accession>
<evidence type="ECO:0000313" key="3">
    <source>
        <dbReference type="Proteomes" id="UP000022910"/>
    </source>
</evidence>
<sequence>MKYYTLLSFLVLLFLITIALAFPNGSELLPKTFEKRNQCNSALVNADFNTNIFKRNPSVVGTVIFSQDECGSTEVVGIFSKGFDDTSATYGLQIVDECRNVLFDFTEGLNIQPDGSGGTKSFRHKFDNVSIDCDSNGILTKKVHNSKRNCYRNKIRNRLPNKVMITKNGQGIDFAGIF</sequence>
<organism evidence="2 3">
    <name type="scientific">Rhizophagus irregularis (strain DAOM 197198w)</name>
    <name type="common">Glomus intraradices</name>
    <dbReference type="NCBI Taxonomy" id="1432141"/>
    <lineage>
        <taxon>Eukaryota</taxon>
        <taxon>Fungi</taxon>
        <taxon>Fungi incertae sedis</taxon>
        <taxon>Mucoromycota</taxon>
        <taxon>Glomeromycotina</taxon>
        <taxon>Glomeromycetes</taxon>
        <taxon>Glomerales</taxon>
        <taxon>Glomeraceae</taxon>
        <taxon>Rhizophagus</taxon>
    </lineage>
</organism>
<dbReference type="HOGENOM" id="CLU_130019_0_0_1"/>
<dbReference type="EMBL" id="JEMT01029636">
    <property type="protein sequence ID" value="EXX51642.1"/>
    <property type="molecule type" value="Genomic_DNA"/>
</dbReference>
<dbReference type="AlphaFoldDB" id="A0A015I3X8"/>
<name>A0A015I3X8_RHIIW</name>
<reference evidence="2 3" key="1">
    <citation type="submission" date="2014-02" db="EMBL/GenBank/DDBJ databases">
        <title>Single nucleus genome sequencing reveals high similarity among nuclei of an endomycorrhizal fungus.</title>
        <authorList>
            <person name="Lin K."/>
            <person name="Geurts R."/>
            <person name="Zhang Z."/>
            <person name="Limpens E."/>
            <person name="Saunders D.G."/>
            <person name="Mu D."/>
            <person name="Pang E."/>
            <person name="Cao H."/>
            <person name="Cha H."/>
            <person name="Lin T."/>
            <person name="Zhou Q."/>
            <person name="Shang Y."/>
            <person name="Li Y."/>
            <person name="Ivanov S."/>
            <person name="Sharma T."/>
            <person name="Velzen R.V."/>
            <person name="Ruijter N.D."/>
            <person name="Aanen D.K."/>
            <person name="Win J."/>
            <person name="Kamoun S."/>
            <person name="Bisseling T."/>
            <person name="Huang S."/>
        </authorList>
    </citation>
    <scope>NUCLEOTIDE SEQUENCE [LARGE SCALE GENOMIC DNA]</scope>
    <source>
        <strain evidence="3">DAOM197198w</strain>
    </source>
</reference>